<feature type="domain" description="SXP/RAL-2 family protein Ani s 5-like cation-binding" evidence="1">
    <location>
        <begin position="11"/>
        <end position="76"/>
    </location>
</feature>
<dbReference type="AlphaFoldDB" id="A0A2G9UXB0"/>
<evidence type="ECO:0000313" key="3">
    <source>
        <dbReference type="Proteomes" id="UP000230423"/>
    </source>
</evidence>
<protein>
    <recommendedName>
        <fullName evidence="1">SXP/RAL-2 family protein Ani s 5-like cation-binding domain-containing protein</fullName>
    </recommendedName>
</protein>
<dbReference type="Pfam" id="PF02520">
    <property type="entry name" value="ANIS5_cation-bd"/>
    <property type="match status" value="1"/>
</dbReference>
<gene>
    <name evidence="2" type="ORF">TELCIR_03101</name>
</gene>
<keyword evidence="3" id="KW-1185">Reference proteome</keyword>
<proteinExistence type="predicted"/>
<evidence type="ECO:0000313" key="2">
    <source>
        <dbReference type="EMBL" id="PIO74877.1"/>
    </source>
</evidence>
<accession>A0A2G9UXB0</accession>
<organism evidence="2 3">
    <name type="scientific">Teladorsagia circumcincta</name>
    <name type="common">Brown stomach worm</name>
    <name type="synonym">Ostertagia circumcincta</name>
    <dbReference type="NCBI Taxonomy" id="45464"/>
    <lineage>
        <taxon>Eukaryota</taxon>
        <taxon>Metazoa</taxon>
        <taxon>Ecdysozoa</taxon>
        <taxon>Nematoda</taxon>
        <taxon>Chromadorea</taxon>
        <taxon>Rhabditida</taxon>
        <taxon>Rhabditina</taxon>
        <taxon>Rhabditomorpha</taxon>
        <taxon>Strongyloidea</taxon>
        <taxon>Trichostrongylidae</taxon>
        <taxon>Teladorsagia</taxon>
    </lineage>
</organism>
<dbReference type="InterPro" id="IPR003677">
    <property type="entry name" value="ANIS5_cation-bd"/>
</dbReference>
<name>A0A2G9UXB0_TELCI</name>
<dbReference type="Proteomes" id="UP000230423">
    <property type="component" value="Unassembled WGS sequence"/>
</dbReference>
<feature type="non-terminal residue" evidence="2">
    <location>
        <position position="1"/>
    </location>
</feature>
<sequence length="133" mass="15094">LHPTCYTTADKVQDAYNSYKNTTERAKADRQLAILRGLDELGKFFKEFEQIHNNQNITIAQEREAIAKLCESLDPATRQAVDYLLRLYGNRPGFSGFGANCALRGRPQIIIHIQKRAKVFGGCTSANYERKKN</sequence>
<dbReference type="OrthoDB" id="5813993at2759"/>
<reference evidence="2 3" key="1">
    <citation type="submission" date="2015-09" db="EMBL/GenBank/DDBJ databases">
        <title>Draft genome of the parasitic nematode Teladorsagia circumcincta isolate WARC Sus (inbred).</title>
        <authorList>
            <person name="Mitreva M."/>
        </authorList>
    </citation>
    <scope>NUCLEOTIDE SEQUENCE [LARGE SCALE GENOMIC DNA]</scope>
    <source>
        <strain evidence="2 3">S</strain>
    </source>
</reference>
<evidence type="ECO:0000259" key="1">
    <source>
        <dbReference type="Pfam" id="PF02520"/>
    </source>
</evidence>
<dbReference type="EMBL" id="KZ345207">
    <property type="protein sequence ID" value="PIO74877.1"/>
    <property type="molecule type" value="Genomic_DNA"/>
</dbReference>